<feature type="domain" description="N-acetyltransferase" evidence="3">
    <location>
        <begin position="5"/>
        <end position="162"/>
    </location>
</feature>
<dbReference type="GO" id="GO:0016747">
    <property type="term" value="F:acyltransferase activity, transferring groups other than amino-acyl groups"/>
    <property type="evidence" value="ECO:0007669"/>
    <property type="project" value="InterPro"/>
</dbReference>
<dbReference type="CDD" id="cd04301">
    <property type="entry name" value="NAT_SF"/>
    <property type="match status" value="1"/>
</dbReference>
<keyword evidence="2" id="KW-0012">Acyltransferase</keyword>
<dbReference type="EMBL" id="JAADZU010000011">
    <property type="protein sequence ID" value="NDK88958.1"/>
    <property type="molecule type" value="Genomic_DNA"/>
</dbReference>
<dbReference type="AlphaFoldDB" id="A0A7K3LL59"/>
<comment type="caution">
    <text evidence="4">The sequence shown here is derived from an EMBL/GenBank/DDBJ whole genome shotgun (WGS) entry which is preliminary data.</text>
</comment>
<evidence type="ECO:0000259" key="3">
    <source>
        <dbReference type="PROSITE" id="PS51186"/>
    </source>
</evidence>
<evidence type="ECO:0000256" key="1">
    <source>
        <dbReference type="ARBA" id="ARBA00022679"/>
    </source>
</evidence>
<evidence type="ECO:0000256" key="2">
    <source>
        <dbReference type="ARBA" id="ARBA00023315"/>
    </source>
</evidence>
<proteinExistence type="predicted"/>
<dbReference type="Pfam" id="PF00583">
    <property type="entry name" value="Acetyltransf_1"/>
    <property type="match status" value="1"/>
</dbReference>
<dbReference type="InterPro" id="IPR050832">
    <property type="entry name" value="Bact_Acetyltransf"/>
</dbReference>
<dbReference type="Proteomes" id="UP000466307">
    <property type="component" value="Unassembled WGS sequence"/>
</dbReference>
<dbReference type="InterPro" id="IPR016181">
    <property type="entry name" value="Acyl_CoA_acyltransferase"/>
</dbReference>
<dbReference type="RefSeq" id="WP_059039773.1">
    <property type="nucleotide sequence ID" value="NZ_JAADZU010000011.1"/>
</dbReference>
<dbReference type="SUPFAM" id="SSF55729">
    <property type="entry name" value="Acyl-CoA N-acyltransferases (Nat)"/>
    <property type="match status" value="1"/>
</dbReference>
<evidence type="ECO:0000313" key="4">
    <source>
        <dbReference type="EMBL" id="NDK88958.1"/>
    </source>
</evidence>
<dbReference type="InterPro" id="IPR000182">
    <property type="entry name" value="GNAT_dom"/>
</dbReference>
<dbReference type="PROSITE" id="PS51186">
    <property type="entry name" value="GNAT"/>
    <property type="match status" value="1"/>
</dbReference>
<sequence length="174" mass="18421">MSAAPVGRLATADDVPVIATLLDAFNREYDTPTPGPEVLAGNLRELLGSSAPTTFAPTTFAVVAGTPVRAVGLVTLRTNVWVPGGVALLDELYTVPDHRNEGLGSVVLDFAVAEATRRGAGEFEIEVDEPDVDAHRFYARHGFPVCDPVSGDRAFVLRRELGSLAPGSPTPRSR</sequence>
<organism evidence="4 5">
    <name type="scientific">Gordonia desulfuricans</name>
    <dbReference type="NCBI Taxonomy" id="89051"/>
    <lineage>
        <taxon>Bacteria</taxon>
        <taxon>Bacillati</taxon>
        <taxon>Actinomycetota</taxon>
        <taxon>Actinomycetes</taxon>
        <taxon>Mycobacteriales</taxon>
        <taxon>Gordoniaceae</taxon>
        <taxon>Gordonia</taxon>
    </lineage>
</organism>
<name>A0A7K3LL59_9ACTN</name>
<dbReference type="Gene3D" id="3.40.630.30">
    <property type="match status" value="1"/>
</dbReference>
<reference evidence="4 5" key="1">
    <citation type="submission" date="2020-01" db="EMBL/GenBank/DDBJ databases">
        <title>Investigation of new actinobacteria for the biodesulphurisation of diesel fuel.</title>
        <authorList>
            <person name="Athi Narayanan S.M."/>
        </authorList>
    </citation>
    <scope>NUCLEOTIDE SEQUENCE [LARGE SCALE GENOMIC DNA]</scope>
    <source>
        <strain evidence="4 5">213E</strain>
    </source>
</reference>
<keyword evidence="5" id="KW-1185">Reference proteome</keyword>
<keyword evidence="1 4" id="KW-0808">Transferase</keyword>
<protein>
    <submittedName>
        <fullName evidence="4">GNAT family N-acetyltransferase</fullName>
    </submittedName>
</protein>
<accession>A0A7K3LL59</accession>
<gene>
    <name evidence="4" type="ORF">GYA93_05100</name>
</gene>
<evidence type="ECO:0000313" key="5">
    <source>
        <dbReference type="Proteomes" id="UP000466307"/>
    </source>
</evidence>
<dbReference type="PANTHER" id="PTHR43877">
    <property type="entry name" value="AMINOALKYLPHOSPHONATE N-ACETYLTRANSFERASE-RELATED-RELATED"/>
    <property type="match status" value="1"/>
</dbReference>